<reference evidence="2 3" key="1">
    <citation type="submission" date="2016-11" db="EMBL/GenBank/DDBJ databases">
        <title>Tenacibaculum sp. LPB0136, isolated from marine environment.</title>
        <authorList>
            <person name="Kim E."/>
            <person name="Yi H."/>
        </authorList>
    </citation>
    <scope>NUCLEOTIDE SEQUENCE [LARGE SCALE GENOMIC DNA]</scope>
    <source>
        <strain evidence="2 3">LPB0136</strain>
    </source>
</reference>
<dbReference type="EMBL" id="CP018155">
    <property type="protein sequence ID" value="APG66146.1"/>
    <property type="molecule type" value="Genomic_DNA"/>
</dbReference>
<feature type="transmembrane region" description="Helical" evidence="1">
    <location>
        <begin position="41"/>
        <end position="58"/>
    </location>
</feature>
<protein>
    <submittedName>
        <fullName evidence="2">Uncharacterized protein</fullName>
    </submittedName>
</protein>
<feature type="transmembrane region" description="Helical" evidence="1">
    <location>
        <begin position="159"/>
        <end position="178"/>
    </location>
</feature>
<keyword evidence="1" id="KW-0472">Membrane</keyword>
<keyword evidence="3" id="KW-1185">Reference proteome</keyword>
<feature type="transmembrane region" description="Helical" evidence="1">
    <location>
        <begin position="7"/>
        <end position="29"/>
    </location>
</feature>
<keyword evidence="1" id="KW-0812">Transmembrane</keyword>
<feature type="transmembrane region" description="Helical" evidence="1">
    <location>
        <begin position="126"/>
        <end position="147"/>
    </location>
</feature>
<dbReference type="Proteomes" id="UP000181898">
    <property type="component" value="Chromosome"/>
</dbReference>
<evidence type="ECO:0000256" key="1">
    <source>
        <dbReference type="SAM" id="Phobius"/>
    </source>
</evidence>
<evidence type="ECO:0000313" key="2">
    <source>
        <dbReference type="EMBL" id="APG66146.1"/>
    </source>
</evidence>
<name>A0A1L3JLV9_9FLAO</name>
<dbReference type="AlphaFoldDB" id="A0A1L3JLV9"/>
<proteinExistence type="predicted"/>
<feature type="transmembrane region" description="Helical" evidence="1">
    <location>
        <begin position="65"/>
        <end position="84"/>
    </location>
</feature>
<organism evidence="2 3">
    <name type="scientific">Tenacibaculum todarodis</name>
    <dbReference type="NCBI Taxonomy" id="1850252"/>
    <lineage>
        <taxon>Bacteria</taxon>
        <taxon>Pseudomonadati</taxon>
        <taxon>Bacteroidota</taxon>
        <taxon>Flavobacteriia</taxon>
        <taxon>Flavobacteriales</taxon>
        <taxon>Flavobacteriaceae</taxon>
        <taxon>Tenacibaculum</taxon>
    </lineage>
</organism>
<sequence>MFKYKSVFLRTLTLLLFTTVVIESIGTYFRYVEDTSFNNHYYHFYNLIFLSIVTFLFFKIIKGGLWRKIMIILFSIFLIIWSLFFINNKFFYSEVIFESITISSYSILYLRELLISDKIINYKKLLPFWVSISFLIFYLPAVPFLAALKYMNDRGSFPVLHVLIILMNLFIIFGLLYSDKEENV</sequence>
<gene>
    <name evidence="2" type="ORF">LPB136_12535</name>
</gene>
<evidence type="ECO:0000313" key="3">
    <source>
        <dbReference type="Proteomes" id="UP000181898"/>
    </source>
</evidence>
<dbReference type="KEGG" id="ten:LPB136_12535"/>
<accession>A0A1L3JLV9</accession>
<keyword evidence="1" id="KW-1133">Transmembrane helix</keyword>
<dbReference type="STRING" id="1850252.LPB136_12535"/>